<dbReference type="Proteomes" id="UP000294739">
    <property type="component" value="Unassembled WGS sequence"/>
</dbReference>
<dbReference type="OrthoDB" id="5243448at2"/>
<dbReference type="InParanoid" id="A0A4V2Z4A9"/>
<dbReference type="Pfam" id="PF01944">
    <property type="entry name" value="SpoIIM"/>
    <property type="match status" value="1"/>
</dbReference>
<dbReference type="EMBL" id="SMKZ01000001">
    <property type="protein sequence ID" value="TDE15948.1"/>
    <property type="molecule type" value="Genomic_DNA"/>
</dbReference>
<dbReference type="PANTHER" id="PTHR35337">
    <property type="entry name" value="SLR1478 PROTEIN"/>
    <property type="match status" value="1"/>
</dbReference>
<proteinExistence type="predicted"/>
<keyword evidence="1" id="KW-0472">Membrane</keyword>
<feature type="transmembrane region" description="Helical" evidence="1">
    <location>
        <begin position="286"/>
        <end position="306"/>
    </location>
</feature>
<name>A0A4V2Z4A9_9ACTN</name>
<feature type="transmembrane region" description="Helical" evidence="1">
    <location>
        <begin position="257"/>
        <end position="279"/>
    </location>
</feature>
<evidence type="ECO:0000256" key="1">
    <source>
        <dbReference type="SAM" id="Phobius"/>
    </source>
</evidence>
<dbReference type="InterPro" id="IPR002798">
    <property type="entry name" value="SpoIIM-like"/>
</dbReference>
<dbReference type="RefSeq" id="WP_131890153.1">
    <property type="nucleotide sequence ID" value="NZ_SMKZ01000001.1"/>
</dbReference>
<feature type="transmembrane region" description="Helical" evidence="1">
    <location>
        <begin position="102"/>
        <end position="122"/>
    </location>
</feature>
<feature type="transmembrane region" description="Helical" evidence="1">
    <location>
        <begin position="209"/>
        <end position="237"/>
    </location>
</feature>
<gene>
    <name evidence="2" type="ORF">E1269_01255</name>
</gene>
<comment type="caution">
    <text evidence="2">The sequence shown here is derived from an EMBL/GenBank/DDBJ whole genome shotgun (WGS) entry which is preliminary data.</text>
</comment>
<evidence type="ECO:0000313" key="2">
    <source>
        <dbReference type="EMBL" id="TDE15948.1"/>
    </source>
</evidence>
<dbReference type="PANTHER" id="PTHR35337:SF1">
    <property type="entry name" value="SLR1478 PROTEIN"/>
    <property type="match status" value="1"/>
</dbReference>
<keyword evidence="1" id="KW-0812">Transmembrane</keyword>
<sequence length="333" mass="35276">MDLDAFVAAHRAEWDRLEQLARRRGRLSGPEADELVALYRAASTHLSTLRSAAPDPAVVGRLSALVARARTAIAGAHDPGWRDVARFLTVSFPAAVYLSRRWWLGAAFAFVVVSVAISWWVAANPSVQASIGAPEQIRQLVEHDFENYYSENPAGSFAARVWVNNAWVAAACLTLGVFLGIPVVYVLWMNVVNLAASAGLMAAAGRLDIFFGLITPHGLLELTAVFVAAGAGLRLGWTVVDPGPRGRGEALAEVGRATIGMAVGLAGVLLVSGVIEAFVTPSGLPTWARIAIGVAAEVLFIAYVWVYGRRAVLAGEVGDVDRTARADTLPVAG</sequence>
<reference evidence="2 3" key="1">
    <citation type="submission" date="2019-03" db="EMBL/GenBank/DDBJ databases">
        <title>Draft genome sequences of novel Actinobacteria.</title>
        <authorList>
            <person name="Sahin N."/>
            <person name="Ay H."/>
            <person name="Saygin H."/>
        </authorList>
    </citation>
    <scope>NUCLEOTIDE SEQUENCE [LARGE SCALE GENOMIC DNA]</scope>
    <source>
        <strain evidence="2 3">5K138</strain>
    </source>
</reference>
<evidence type="ECO:0000313" key="3">
    <source>
        <dbReference type="Proteomes" id="UP000294739"/>
    </source>
</evidence>
<organism evidence="2 3">
    <name type="scientific">Jiangella asiatica</name>
    <dbReference type="NCBI Taxonomy" id="2530372"/>
    <lineage>
        <taxon>Bacteria</taxon>
        <taxon>Bacillati</taxon>
        <taxon>Actinomycetota</taxon>
        <taxon>Actinomycetes</taxon>
        <taxon>Jiangellales</taxon>
        <taxon>Jiangellaceae</taxon>
        <taxon>Jiangella</taxon>
    </lineage>
</organism>
<protein>
    <submittedName>
        <fullName evidence="2">Stage II sporulation protein M</fullName>
    </submittedName>
</protein>
<feature type="transmembrane region" description="Helical" evidence="1">
    <location>
        <begin position="166"/>
        <end position="188"/>
    </location>
</feature>
<keyword evidence="1" id="KW-1133">Transmembrane helix</keyword>
<dbReference type="AlphaFoldDB" id="A0A4V2Z4A9"/>
<keyword evidence="3" id="KW-1185">Reference proteome</keyword>
<accession>A0A4V2Z4A9</accession>